<dbReference type="GO" id="GO:0006888">
    <property type="term" value="P:endoplasmic reticulum to Golgi vesicle-mediated transport"/>
    <property type="evidence" value="ECO:0007669"/>
    <property type="project" value="InterPro"/>
</dbReference>
<dbReference type="GO" id="GO:0005802">
    <property type="term" value="C:trans-Golgi network"/>
    <property type="evidence" value="ECO:0007669"/>
    <property type="project" value="TreeGrafter"/>
</dbReference>
<evidence type="ECO:0000256" key="2">
    <source>
        <dbReference type="ARBA" id="ARBA00010596"/>
    </source>
</evidence>
<organism evidence="9">
    <name type="scientific">Polytomella parva</name>
    <dbReference type="NCBI Taxonomy" id="51329"/>
    <lineage>
        <taxon>Eukaryota</taxon>
        <taxon>Viridiplantae</taxon>
        <taxon>Chlorophyta</taxon>
        <taxon>core chlorophytes</taxon>
        <taxon>Chlorophyceae</taxon>
        <taxon>CS clade</taxon>
        <taxon>Chlamydomonadales</taxon>
        <taxon>Chlamydomonadaceae</taxon>
        <taxon>Polytomella</taxon>
    </lineage>
</organism>
<feature type="domain" description="Yip1" evidence="8">
    <location>
        <begin position="161"/>
        <end position="291"/>
    </location>
</feature>
<feature type="compositionally biased region" description="Low complexity" evidence="7">
    <location>
        <begin position="82"/>
        <end position="94"/>
    </location>
</feature>
<evidence type="ECO:0000256" key="6">
    <source>
        <dbReference type="RuleBase" id="RU361264"/>
    </source>
</evidence>
<dbReference type="InterPro" id="IPR006977">
    <property type="entry name" value="Yip1_dom"/>
</dbReference>
<feature type="region of interest" description="Disordered" evidence="7">
    <location>
        <begin position="41"/>
        <end position="100"/>
    </location>
</feature>
<feature type="compositionally biased region" description="Pro residues" evidence="7">
    <location>
        <begin position="47"/>
        <end position="81"/>
    </location>
</feature>
<dbReference type="PANTHER" id="PTHR21236">
    <property type="entry name" value="GOLGI MEMBRANE PROTEIN YIP1"/>
    <property type="match status" value="1"/>
</dbReference>
<sequence length="296" mass="32467">MAWPNAPNNFAMPPQPQDAVPSVRPGMPMNFVGSNPPFHPNMGMRNGPPPNFGQVPMQPPPFRYPGAPPVPFPPQNFPPQPLYSQPSHQSSSEPPFVPLQPQLHVPQEQQISSPPIPAEYTIDESIWKTLWRDIVTIGINIRGVLVPINWKLTSKTQGLSNWDLWGPLIFMLVLAIVLSIGEKNSSSVFAMVFTEVALGACILCVNVILLGGELVFFQAICLLGYCLFPLVISAIVCACVENKISRGVATLVCFLWACWATIPFIGNAVPPNRKALAVYPVMLMYVSLAWLGLMKS</sequence>
<feature type="region of interest" description="Disordered" evidence="7">
    <location>
        <begin position="1"/>
        <end position="20"/>
    </location>
</feature>
<proteinExistence type="inferred from homology"/>
<dbReference type="Pfam" id="PF04893">
    <property type="entry name" value="Yip1"/>
    <property type="match status" value="1"/>
</dbReference>
<feature type="transmembrane region" description="Helical" evidence="6">
    <location>
        <begin position="275"/>
        <end position="293"/>
    </location>
</feature>
<dbReference type="GO" id="GO:0000139">
    <property type="term" value="C:Golgi membrane"/>
    <property type="evidence" value="ECO:0007669"/>
    <property type="project" value="UniProtKB-SubCell"/>
</dbReference>
<evidence type="ECO:0000256" key="1">
    <source>
        <dbReference type="ARBA" id="ARBA00004141"/>
    </source>
</evidence>
<name>A0A7S0YMC1_9CHLO</name>
<feature type="transmembrane region" description="Helical" evidence="6">
    <location>
        <begin position="247"/>
        <end position="269"/>
    </location>
</feature>
<feature type="transmembrane region" description="Helical" evidence="6">
    <location>
        <begin position="215"/>
        <end position="240"/>
    </location>
</feature>
<evidence type="ECO:0000256" key="7">
    <source>
        <dbReference type="SAM" id="MobiDB-lite"/>
    </source>
</evidence>
<accession>A0A7S0YMC1</accession>
<dbReference type="PANTHER" id="PTHR21236:SF1">
    <property type="entry name" value="PROTEIN YIPF6"/>
    <property type="match status" value="1"/>
</dbReference>
<feature type="transmembrane region" description="Helical" evidence="6">
    <location>
        <begin position="164"/>
        <end position="181"/>
    </location>
</feature>
<dbReference type="EMBL" id="HBFM01025945">
    <property type="protein sequence ID" value="CAD8783695.1"/>
    <property type="molecule type" value="Transcribed_RNA"/>
</dbReference>
<evidence type="ECO:0000313" key="9">
    <source>
        <dbReference type="EMBL" id="CAD8783695.1"/>
    </source>
</evidence>
<gene>
    <name evidence="9" type="ORF">PPAR00522_LOCUS16778</name>
</gene>
<dbReference type="InterPro" id="IPR045231">
    <property type="entry name" value="Yip1/4-like"/>
</dbReference>
<dbReference type="AlphaFoldDB" id="A0A7S0YMC1"/>
<evidence type="ECO:0000256" key="5">
    <source>
        <dbReference type="ARBA" id="ARBA00023136"/>
    </source>
</evidence>
<reference evidence="9" key="1">
    <citation type="submission" date="2021-01" db="EMBL/GenBank/DDBJ databases">
        <authorList>
            <person name="Corre E."/>
            <person name="Pelletier E."/>
            <person name="Niang G."/>
            <person name="Scheremetjew M."/>
            <person name="Finn R."/>
            <person name="Kale V."/>
            <person name="Holt S."/>
            <person name="Cochrane G."/>
            <person name="Meng A."/>
            <person name="Brown T."/>
            <person name="Cohen L."/>
        </authorList>
    </citation>
    <scope>NUCLEOTIDE SEQUENCE</scope>
    <source>
        <strain evidence="9">SAG 63-3</strain>
    </source>
</reference>
<evidence type="ECO:0000259" key="8">
    <source>
        <dbReference type="Pfam" id="PF04893"/>
    </source>
</evidence>
<feature type="transmembrane region" description="Helical" evidence="6">
    <location>
        <begin position="188"/>
        <end position="209"/>
    </location>
</feature>
<keyword evidence="5 6" id="KW-0472">Membrane</keyword>
<comment type="subcellular location">
    <subcellularLocation>
        <location evidence="6">Golgi apparatus membrane</location>
        <topology evidence="6">Multi-pass membrane protein</topology>
    </subcellularLocation>
    <subcellularLocation>
        <location evidence="1">Membrane</location>
        <topology evidence="1">Multi-pass membrane protein</topology>
    </subcellularLocation>
</comment>
<keyword evidence="4 6" id="KW-1133">Transmembrane helix</keyword>
<evidence type="ECO:0000256" key="4">
    <source>
        <dbReference type="ARBA" id="ARBA00022989"/>
    </source>
</evidence>
<keyword evidence="3 6" id="KW-0812">Transmembrane</keyword>
<protein>
    <recommendedName>
        <fullName evidence="6">Protein YIP</fullName>
    </recommendedName>
</protein>
<comment type="similarity">
    <text evidence="2 6">Belongs to the YIP1 family.</text>
</comment>
<evidence type="ECO:0000256" key="3">
    <source>
        <dbReference type="ARBA" id="ARBA00022692"/>
    </source>
</evidence>